<evidence type="ECO:0000313" key="5">
    <source>
        <dbReference type="Proteomes" id="UP000799772"/>
    </source>
</evidence>
<evidence type="ECO:0000256" key="1">
    <source>
        <dbReference type="ARBA" id="ARBA00006328"/>
    </source>
</evidence>
<reference evidence="4" key="1">
    <citation type="journal article" date="2020" name="Stud. Mycol.">
        <title>101 Dothideomycetes genomes: a test case for predicting lifestyles and emergence of pathogens.</title>
        <authorList>
            <person name="Haridas S."/>
            <person name="Albert R."/>
            <person name="Binder M."/>
            <person name="Bloem J."/>
            <person name="Labutti K."/>
            <person name="Salamov A."/>
            <person name="Andreopoulos B."/>
            <person name="Baker S."/>
            <person name="Barry K."/>
            <person name="Bills G."/>
            <person name="Bluhm B."/>
            <person name="Cannon C."/>
            <person name="Castanera R."/>
            <person name="Culley D."/>
            <person name="Daum C."/>
            <person name="Ezra D."/>
            <person name="Gonzalez J."/>
            <person name="Henrissat B."/>
            <person name="Kuo A."/>
            <person name="Liang C."/>
            <person name="Lipzen A."/>
            <person name="Lutzoni F."/>
            <person name="Magnuson J."/>
            <person name="Mondo S."/>
            <person name="Nolan M."/>
            <person name="Ohm R."/>
            <person name="Pangilinan J."/>
            <person name="Park H.-J."/>
            <person name="Ramirez L."/>
            <person name="Alfaro M."/>
            <person name="Sun H."/>
            <person name="Tritt A."/>
            <person name="Yoshinaga Y."/>
            <person name="Zwiers L.-H."/>
            <person name="Turgeon B."/>
            <person name="Goodwin S."/>
            <person name="Spatafora J."/>
            <person name="Crous P."/>
            <person name="Grigoriev I."/>
        </authorList>
    </citation>
    <scope>NUCLEOTIDE SEQUENCE</scope>
    <source>
        <strain evidence="4">CBS 133067</strain>
    </source>
</reference>
<proteinExistence type="inferred from homology"/>
<feature type="domain" description="NmrA-like" evidence="3">
    <location>
        <begin position="3"/>
        <end position="260"/>
    </location>
</feature>
<gene>
    <name evidence="4" type="ORF">NA57DRAFT_66212</name>
</gene>
<evidence type="ECO:0000313" key="4">
    <source>
        <dbReference type="EMBL" id="KAF2099035.1"/>
    </source>
</evidence>
<dbReference type="Pfam" id="PF05368">
    <property type="entry name" value="NmrA"/>
    <property type="match status" value="1"/>
</dbReference>
<organism evidence="4 5">
    <name type="scientific">Rhizodiscina lignyota</name>
    <dbReference type="NCBI Taxonomy" id="1504668"/>
    <lineage>
        <taxon>Eukaryota</taxon>
        <taxon>Fungi</taxon>
        <taxon>Dikarya</taxon>
        <taxon>Ascomycota</taxon>
        <taxon>Pezizomycotina</taxon>
        <taxon>Dothideomycetes</taxon>
        <taxon>Pleosporomycetidae</taxon>
        <taxon>Aulographales</taxon>
        <taxon>Rhizodiscinaceae</taxon>
        <taxon>Rhizodiscina</taxon>
    </lineage>
</organism>
<dbReference type="Gene3D" id="3.40.50.720">
    <property type="entry name" value="NAD(P)-binding Rossmann-like Domain"/>
    <property type="match status" value="1"/>
</dbReference>
<keyword evidence="5" id="KW-1185">Reference proteome</keyword>
<dbReference type="Gene3D" id="3.90.25.10">
    <property type="entry name" value="UDP-galactose 4-epimerase, domain 1"/>
    <property type="match status" value="1"/>
</dbReference>
<name>A0A9P4ICI8_9PEZI</name>
<dbReference type="AlphaFoldDB" id="A0A9P4ICI8"/>
<accession>A0A9P4ICI8</accession>
<dbReference type="PANTHER" id="PTHR42748">
    <property type="entry name" value="NITROGEN METABOLITE REPRESSION PROTEIN NMRA FAMILY MEMBER"/>
    <property type="match status" value="1"/>
</dbReference>
<dbReference type="OrthoDB" id="300709at2759"/>
<dbReference type="Proteomes" id="UP000799772">
    <property type="component" value="Unassembled WGS sequence"/>
</dbReference>
<evidence type="ECO:0000256" key="2">
    <source>
        <dbReference type="ARBA" id="ARBA00022857"/>
    </source>
</evidence>
<dbReference type="InterPro" id="IPR036291">
    <property type="entry name" value="NAD(P)-bd_dom_sf"/>
</dbReference>
<dbReference type="InterPro" id="IPR008030">
    <property type="entry name" value="NmrA-like"/>
</dbReference>
<protein>
    <submittedName>
        <fullName evidence="4">NAD(P)-binding protein</fullName>
    </submittedName>
</protein>
<comment type="similarity">
    <text evidence="1">Belongs to the NmrA-type oxidoreductase family.</text>
</comment>
<sequence length="343" mass="38907">MTNKTAVIIGGTGAGGIPVVRELSKHNYNVRVLTRNPDDAHSKSLTSIPNVTLYAGDIKDVEALRAAFKGAHLAFVNLNSWVLGIKNEIFWGIRIFEIAVQCGIEHYIWSSLDNFFLETKYDDDLRVGHYYGKGHVEQWMTALPQTPMKWSIITTSPYIESLWQAWHPRVLEDGTREFALPLNDGAVPFTCIEEIGYYARWVFEHPGESAGMNLKLAVEHVSLPMFAEALTQVTGIPARSKNITIEEWIQTGPFNTAQDFKMGSQSEPADDPSLLTVAQNFSAWMRLYQRSGGNKGILRRDYALLDRIYPERVKTLKEWMEKTNYKADKAKKVTMRPAWSAKY</sequence>
<keyword evidence="2" id="KW-0521">NADP</keyword>
<comment type="caution">
    <text evidence="4">The sequence shown here is derived from an EMBL/GenBank/DDBJ whole genome shotgun (WGS) entry which is preliminary data.</text>
</comment>
<dbReference type="EMBL" id="ML978126">
    <property type="protein sequence ID" value="KAF2099035.1"/>
    <property type="molecule type" value="Genomic_DNA"/>
</dbReference>
<dbReference type="SUPFAM" id="SSF51735">
    <property type="entry name" value="NAD(P)-binding Rossmann-fold domains"/>
    <property type="match status" value="1"/>
</dbReference>
<dbReference type="PANTHER" id="PTHR42748:SF14">
    <property type="entry name" value="SNOAL-LIKE DOMAIN-CONTAINING PROTEIN"/>
    <property type="match status" value="1"/>
</dbReference>
<dbReference type="GO" id="GO:0005634">
    <property type="term" value="C:nucleus"/>
    <property type="evidence" value="ECO:0007669"/>
    <property type="project" value="TreeGrafter"/>
</dbReference>
<dbReference type="InterPro" id="IPR051164">
    <property type="entry name" value="NmrA-like_oxidored"/>
</dbReference>
<evidence type="ECO:0000259" key="3">
    <source>
        <dbReference type="Pfam" id="PF05368"/>
    </source>
</evidence>